<dbReference type="SUPFAM" id="SSF57850">
    <property type="entry name" value="RING/U-box"/>
    <property type="match status" value="1"/>
</dbReference>
<evidence type="ECO:0000256" key="6">
    <source>
        <dbReference type="ARBA" id="ARBA00024209"/>
    </source>
</evidence>
<dbReference type="InParanoid" id="A0A6I9S0N9"/>
<dbReference type="Proteomes" id="UP000504607">
    <property type="component" value="Chromosome 12"/>
</dbReference>
<keyword evidence="10" id="KW-1185">Reference proteome</keyword>
<dbReference type="KEGG" id="egu:105055640"/>
<dbReference type="SMART" id="SM00184">
    <property type="entry name" value="RING"/>
    <property type="match status" value="1"/>
</dbReference>
<accession>A0A6I9S0N9</accession>
<name>A0A6I9S0N9_ELAGV</name>
<dbReference type="InterPro" id="IPR001841">
    <property type="entry name" value="Znf_RING"/>
</dbReference>
<dbReference type="PROSITE" id="PS50089">
    <property type="entry name" value="ZF_RING_2"/>
    <property type="match status" value="1"/>
</dbReference>
<dbReference type="PANTHER" id="PTHR14155:SF592">
    <property type="entry name" value="RING-H2 FINGER PROTEIN ATL57"/>
    <property type="match status" value="1"/>
</dbReference>
<gene>
    <name evidence="11" type="primary">LOC105055640</name>
</gene>
<evidence type="ECO:0000256" key="5">
    <source>
        <dbReference type="ARBA" id="ARBA00022833"/>
    </source>
</evidence>
<dbReference type="Pfam" id="PF13639">
    <property type="entry name" value="zf-RING_2"/>
    <property type="match status" value="1"/>
</dbReference>
<dbReference type="OrthoDB" id="8062037at2759"/>
<sequence length="249" mass="26636">MITTNRRLLLNEKAPGPLIQRGEPNATAAATDSPALLQSNPSSMAFTAFIILVALFFLGFFGIVARRFFYGIHVEDDPRRRPAAASSPRRFRGRSYAAAARGLDRAVVRQLPVLSYVGGGGKEGCVVCLAEFEGKEKVKLIPGCGHVFHPQCIDSWLMSKGSCPICRCSDLFGSGLGRGAVRLDLVVGDGGEEFGVDVEVGPGREGVEEVRGRGGGEGEKVVELGRSCSSSGLWVAGERVVFLRRTCSF</sequence>
<reference evidence="11" key="1">
    <citation type="submission" date="2025-08" db="UniProtKB">
        <authorList>
            <consortium name="RefSeq"/>
        </authorList>
    </citation>
    <scope>IDENTIFICATION</scope>
</reference>
<evidence type="ECO:0000256" key="4">
    <source>
        <dbReference type="ARBA" id="ARBA00022771"/>
    </source>
</evidence>
<dbReference type="PANTHER" id="PTHR14155">
    <property type="entry name" value="RING FINGER DOMAIN-CONTAINING"/>
    <property type="match status" value="1"/>
</dbReference>
<organism evidence="10 11">
    <name type="scientific">Elaeis guineensis var. tenera</name>
    <name type="common">Oil palm</name>
    <dbReference type="NCBI Taxonomy" id="51953"/>
    <lineage>
        <taxon>Eukaryota</taxon>
        <taxon>Viridiplantae</taxon>
        <taxon>Streptophyta</taxon>
        <taxon>Embryophyta</taxon>
        <taxon>Tracheophyta</taxon>
        <taxon>Spermatophyta</taxon>
        <taxon>Magnoliopsida</taxon>
        <taxon>Liliopsida</taxon>
        <taxon>Arecaceae</taxon>
        <taxon>Arecoideae</taxon>
        <taxon>Cocoseae</taxon>
        <taxon>Elaeidinae</taxon>
        <taxon>Elaeis</taxon>
    </lineage>
</organism>
<dbReference type="GO" id="GO:0061630">
    <property type="term" value="F:ubiquitin protein ligase activity"/>
    <property type="evidence" value="ECO:0007669"/>
    <property type="project" value="UniProtKB-EC"/>
</dbReference>
<evidence type="ECO:0000259" key="9">
    <source>
        <dbReference type="PROSITE" id="PS50089"/>
    </source>
</evidence>
<evidence type="ECO:0000256" key="1">
    <source>
        <dbReference type="ARBA" id="ARBA00000900"/>
    </source>
</evidence>
<comment type="catalytic activity">
    <reaction evidence="1">
        <text>S-ubiquitinyl-[E2 ubiquitin-conjugating enzyme]-L-cysteine + [acceptor protein]-L-lysine = [E2 ubiquitin-conjugating enzyme]-L-cysteine + N(6)-ubiquitinyl-[acceptor protein]-L-lysine.</text>
        <dbReference type="EC" id="2.3.2.27"/>
    </reaction>
</comment>
<keyword evidence="3" id="KW-0479">Metal-binding</keyword>
<evidence type="ECO:0000256" key="7">
    <source>
        <dbReference type="PROSITE-ProRule" id="PRU00175"/>
    </source>
</evidence>
<dbReference type="RefSeq" id="XP_010935843.2">
    <property type="nucleotide sequence ID" value="XM_010937541.3"/>
</dbReference>
<evidence type="ECO:0000256" key="2">
    <source>
        <dbReference type="ARBA" id="ARBA00012483"/>
    </source>
</evidence>
<proteinExistence type="inferred from homology"/>
<evidence type="ECO:0000256" key="8">
    <source>
        <dbReference type="SAM" id="Phobius"/>
    </source>
</evidence>
<protein>
    <recommendedName>
        <fullName evidence="2">RING-type E3 ubiquitin transferase</fullName>
        <ecNumber evidence="2">2.3.2.27</ecNumber>
    </recommendedName>
</protein>
<dbReference type="GeneID" id="105055640"/>
<dbReference type="GO" id="GO:0008270">
    <property type="term" value="F:zinc ion binding"/>
    <property type="evidence" value="ECO:0007669"/>
    <property type="project" value="UniProtKB-KW"/>
</dbReference>
<evidence type="ECO:0000256" key="3">
    <source>
        <dbReference type="ARBA" id="ARBA00022723"/>
    </source>
</evidence>
<dbReference type="Gene3D" id="3.30.40.10">
    <property type="entry name" value="Zinc/RING finger domain, C3HC4 (zinc finger)"/>
    <property type="match status" value="1"/>
</dbReference>
<keyword evidence="8" id="KW-0472">Membrane</keyword>
<feature type="domain" description="RING-type" evidence="9">
    <location>
        <begin position="125"/>
        <end position="167"/>
    </location>
</feature>
<dbReference type="InterPro" id="IPR053238">
    <property type="entry name" value="RING-H2_zinc_finger"/>
</dbReference>
<keyword evidence="4 7" id="KW-0863">Zinc-finger</keyword>
<dbReference type="CDD" id="cd16461">
    <property type="entry name" value="RING-H2_EL5-like"/>
    <property type="match status" value="1"/>
</dbReference>
<dbReference type="EC" id="2.3.2.27" evidence="2"/>
<keyword evidence="8" id="KW-0812">Transmembrane</keyword>
<dbReference type="InterPro" id="IPR013083">
    <property type="entry name" value="Znf_RING/FYVE/PHD"/>
</dbReference>
<evidence type="ECO:0000313" key="10">
    <source>
        <dbReference type="Proteomes" id="UP000504607"/>
    </source>
</evidence>
<dbReference type="AlphaFoldDB" id="A0A6I9S0N9"/>
<keyword evidence="5" id="KW-0862">Zinc</keyword>
<comment type="similarity">
    <text evidence="6">Belongs to the RING-type zinc finger family. ATL subfamily.</text>
</comment>
<evidence type="ECO:0000313" key="11">
    <source>
        <dbReference type="RefSeq" id="XP_010935843.2"/>
    </source>
</evidence>
<keyword evidence="8" id="KW-1133">Transmembrane helix</keyword>
<feature type="transmembrane region" description="Helical" evidence="8">
    <location>
        <begin position="44"/>
        <end position="65"/>
    </location>
</feature>